<evidence type="ECO:0000313" key="9">
    <source>
        <dbReference type="RefSeq" id="XP_013912493.1"/>
    </source>
</evidence>
<evidence type="ECO:0000256" key="2">
    <source>
        <dbReference type="ARBA" id="ARBA00023054"/>
    </source>
</evidence>
<comment type="similarity">
    <text evidence="1">Belongs to the LCA5 family.</text>
</comment>
<feature type="coiled-coil region" evidence="5">
    <location>
        <begin position="182"/>
        <end position="209"/>
    </location>
</feature>
<dbReference type="InterPro" id="IPR028933">
    <property type="entry name" value="Lebercilin_dom"/>
</dbReference>
<evidence type="ECO:0000256" key="5">
    <source>
        <dbReference type="SAM" id="Coils"/>
    </source>
</evidence>
<evidence type="ECO:0000256" key="4">
    <source>
        <dbReference type="ARBA" id="ARBA00041402"/>
    </source>
</evidence>
<evidence type="ECO:0000256" key="1">
    <source>
        <dbReference type="ARBA" id="ARBA00010229"/>
    </source>
</evidence>
<accession>A0A6I9XP49</accession>
<feature type="region of interest" description="Disordered" evidence="6">
    <location>
        <begin position="524"/>
        <end position="556"/>
    </location>
</feature>
<keyword evidence="2 5" id="KW-0175">Coiled coil</keyword>
<feature type="region of interest" description="Disordered" evidence="6">
    <location>
        <begin position="487"/>
        <end position="508"/>
    </location>
</feature>
<dbReference type="KEGG" id="tsr:106541536"/>
<dbReference type="AlphaFoldDB" id="A0A6I9XP49"/>
<gene>
    <name evidence="9" type="primary">LCA5L</name>
</gene>
<proteinExistence type="inferred from homology"/>
<dbReference type="GO" id="GO:0042073">
    <property type="term" value="P:intraciliary transport"/>
    <property type="evidence" value="ECO:0007669"/>
    <property type="project" value="TreeGrafter"/>
</dbReference>
<feature type="compositionally biased region" description="Basic and acidic residues" evidence="6">
    <location>
        <begin position="541"/>
        <end position="556"/>
    </location>
</feature>
<feature type="coiled-coil region" evidence="5">
    <location>
        <begin position="76"/>
        <end position="120"/>
    </location>
</feature>
<dbReference type="InterPro" id="IPR026188">
    <property type="entry name" value="Lebercilin-like"/>
</dbReference>
<dbReference type="Proteomes" id="UP000504617">
    <property type="component" value="Unplaced"/>
</dbReference>
<keyword evidence="8" id="KW-1185">Reference proteome</keyword>
<dbReference type="RefSeq" id="XP_013912493.1">
    <property type="nucleotide sequence ID" value="XM_014057018.1"/>
</dbReference>
<feature type="domain" description="Lebercilin" evidence="7">
    <location>
        <begin position="67"/>
        <end position="255"/>
    </location>
</feature>
<dbReference type="GeneID" id="106541536"/>
<dbReference type="Pfam" id="PF15619">
    <property type="entry name" value="Lebercilin"/>
    <property type="match status" value="1"/>
</dbReference>
<dbReference type="CTD" id="150082"/>
<feature type="compositionally biased region" description="Polar residues" evidence="6">
    <location>
        <begin position="526"/>
        <end position="538"/>
    </location>
</feature>
<evidence type="ECO:0000256" key="3">
    <source>
        <dbReference type="ARBA" id="ARBA00041189"/>
    </source>
</evidence>
<organism evidence="8 9">
    <name type="scientific">Thamnophis sirtalis</name>
    <dbReference type="NCBI Taxonomy" id="35019"/>
    <lineage>
        <taxon>Eukaryota</taxon>
        <taxon>Metazoa</taxon>
        <taxon>Chordata</taxon>
        <taxon>Craniata</taxon>
        <taxon>Vertebrata</taxon>
        <taxon>Euteleostomi</taxon>
        <taxon>Lepidosauria</taxon>
        <taxon>Squamata</taxon>
        <taxon>Bifurcata</taxon>
        <taxon>Unidentata</taxon>
        <taxon>Episquamata</taxon>
        <taxon>Toxicofera</taxon>
        <taxon>Serpentes</taxon>
        <taxon>Colubroidea</taxon>
        <taxon>Colubridae</taxon>
        <taxon>Natricinae</taxon>
        <taxon>Thamnophis</taxon>
    </lineage>
</organism>
<evidence type="ECO:0000259" key="7">
    <source>
        <dbReference type="Pfam" id="PF15619"/>
    </source>
</evidence>
<dbReference type="PANTHER" id="PTHR16650">
    <property type="entry name" value="C21ORF13-RELATED"/>
    <property type="match status" value="1"/>
</dbReference>
<evidence type="ECO:0000256" key="6">
    <source>
        <dbReference type="SAM" id="MobiDB-lite"/>
    </source>
</evidence>
<sequence length="556" mass="63800">MMWLLTSSQTSWNVKSNGPYEQQSNNKASGGDSIPAELFKILKDDASLNVFNNIHMTSKRKNKTACRLLSARDHKIKQLKSEAALLQNKLKTFTTENNILKRLQSRHLKAIKKYEHAEINLPDLLATQSTEARTLRAHLKLSQEEERRASKKLRDVHAELLKTTDALRVLQKLFESKKLEEREELHQKLTAFTQKLEASEKKTQDLEKQLSLNTASFRHQLAVEKKKIIEAQSITANLRVEIQSLKQKLKERDREVGIRNIYAHRMPKGHPEKADSCSSPKVVKVNKAIQVNISLKATSLRKPEPDVSPMTFHEELKTNMEVKELVTMAKTLAPETGIHLSEKLPVDSISNRTFMGLQSEDIWVEKNIQYENIERYKNRRERQGLDLLKAEAKELKTEPVEKQENKEDKEAKEAVCDILTPGIERHRTPSTSKKQYVFSEAIQNLHQGYPSTGPRITCSRRPWNRQQSEIADFIGDSVNNYEPSFAKFPKEKQKDTPSTPTEENCPKILPEKKRLLLEKLFGPNRILSSSDPNSNLSMAGNEKKTLCRVKKPYEEA</sequence>
<reference evidence="9" key="1">
    <citation type="submission" date="2025-08" db="UniProtKB">
        <authorList>
            <consortium name="RefSeq"/>
        </authorList>
    </citation>
    <scope>IDENTIFICATION</scope>
    <source>
        <tissue evidence="9">Skeletal muscle</tissue>
    </source>
</reference>
<dbReference type="PANTHER" id="PTHR16650:SF9">
    <property type="entry name" value="LEBERCILIN-LIKE PROTEIN"/>
    <property type="match status" value="1"/>
</dbReference>
<name>A0A6I9XP49_9SAUR</name>
<protein>
    <recommendedName>
        <fullName evidence="3">Lebercilin-like protein</fullName>
    </recommendedName>
    <alternativeName>
        <fullName evidence="4">Leber congenital amaurosis 5-like protein</fullName>
    </alternativeName>
</protein>
<evidence type="ECO:0000313" key="8">
    <source>
        <dbReference type="Proteomes" id="UP000504617"/>
    </source>
</evidence>
<dbReference type="OrthoDB" id="9046565at2759"/>
<dbReference type="GO" id="GO:0005930">
    <property type="term" value="C:axoneme"/>
    <property type="evidence" value="ECO:0007669"/>
    <property type="project" value="TreeGrafter"/>
</dbReference>